<accession>A0A094WD76</accession>
<evidence type="ECO:0000313" key="1">
    <source>
        <dbReference type="EMBL" id="KGA95709.1"/>
    </source>
</evidence>
<reference evidence="2 4" key="2">
    <citation type="submission" date="2014-01" db="EMBL/GenBank/DDBJ databases">
        <title>Draft genome sequencing of Bacillus alcalophilus CGMCC 1.3604.</title>
        <authorList>
            <person name="Yang J."/>
            <person name="Diao L."/>
            <person name="Yang S."/>
        </authorList>
    </citation>
    <scope>NUCLEOTIDE SEQUENCE [LARGE SCALE GENOMIC DNA]</scope>
    <source>
        <strain evidence="2 4">CGMCC 1.3604</strain>
    </source>
</reference>
<evidence type="ECO:0000313" key="4">
    <source>
        <dbReference type="Proteomes" id="UP000297014"/>
    </source>
</evidence>
<sequence length="60" mass="7180">MLFLEIGHLEKSYGERLLLEIELIQAYKGDKIGNCRWIKEVLVRRKQNWIEAMSIKRCIC</sequence>
<keyword evidence="3" id="KW-1185">Reference proteome</keyword>
<name>A0A094WD76_ALKAL</name>
<protein>
    <submittedName>
        <fullName evidence="1">Uncharacterized protein</fullName>
    </submittedName>
</protein>
<proteinExistence type="predicted"/>
<dbReference type="Proteomes" id="UP000297014">
    <property type="component" value="Unassembled WGS sequence"/>
</dbReference>
<dbReference type="EMBL" id="JALP01000200">
    <property type="protein sequence ID" value="THG89728.1"/>
    <property type="molecule type" value="Genomic_DNA"/>
</dbReference>
<dbReference type="EMBL" id="ALPT02000111">
    <property type="protein sequence ID" value="KGA95709.1"/>
    <property type="molecule type" value="Genomic_DNA"/>
</dbReference>
<dbReference type="RefSeq" id="WP_003323394.1">
    <property type="nucleotide sequence ID" value="NZ_ALPT02000111.1"/>
</dbReference>
<organism evidence="1 3">
    <name type="scientific">Alkalihalobacillus alcalophilus ATCC 27647 = CGMCC 1.3604</name>
    <dbReference type="NCBI Taxonomy" id="1218173"/>
    <lineage>
        <taxon>Bacteria</taxon>
        <taxon>Bacillati</taxon>
        <taxon>Bacillota</taxon>
        <taxon>Bacilli</taxon>
        <taxon>Bacillales</taxon>
        <taxon>Bacillaceae</taxon>
        <taxon>Alkalihalobacillus</taxon>
    </lineage>
</organism>
<reference evidence="1 3" key="1">
    <citation type="journal article" date="2014" name="Genome Announc.">
        <title>Draft Genome Sequence of Bacillus alcalophilus AV1934, a Classic Alkaliphile Isolated from Human Feces in 1934.</title>
        <authorList>
            <person name="Attie O."/>
            <person name="Jayaprakash A."/>
            <person name="Shah H."/>
            <person name="Paulsen I.T."/>
            <person name="Morino M."/>
            <person name="Takahashi Y."/>
            <person name="Narumi I."/>
            <person name="Sachidanandam R."/>
            <person name="Satoh K."/>
            <person name="Ito M."/>
            <person name="Krulwich T.A."/>
        </authorList>
    </citation>
    <scope>NUCLEOTIDE SEQUENCE [LARGE SCALE GENOMIC DNA]</scope>
    <source>
        <strain evidence="1 3">AV1934</strain>
    </source>
</reference>
<gene>
    <name evidence="2" type="ORF">AJ85_15470</name>
    <name evidence="1" type="ORF">BALCAV_0220790</name>
</gene>
<dbReference type="AlphaFoldDB" id="A0A094WD76"/>
<evidence type="ECO:0000313" key="2">
    <source>
        <dbReference type="EMBL" id="THG89728.1"/>
    </source>
</evidence>
<dbReference type="Proteomes" id="UP000002754">
    <property type="component" value="Unassembled WGS sequence"/>
</dbReference>
<evidence type="ECO:0000313" key="3">
    <source>
        <dbReference type="Proteomes" id="UP000002754"/>
    </source>
</evidence>
<comment type="caution">
    <text evidence="1">The sequence shown here is derived from an EMBL/GenBank/DDBJ whole genome shotgun (WGS) entry which is preliminary data.</text>
</comment>